<protein>
    <submittedName>
        <fullName evidence="2">Uncharacterized protein</fullName>
    </submittedName>
</protein>
<feature type="region of interest" description="Disordered" evidence="1">
    <location>
        <begin position="1059"/>
        <end position="1205"/>
    </location>
</feature>
<comment type="caution">
    <text evidence="2">The sequence shown here is derived from an EMBL/GenBank/DDBJ whole genome shotgun (WGS) entry which is preliminary data.</text>
</comment>
<dbReference type="GeneID" id="70137528"/>
<feature type="compositionally biased region" description="Basic residues" evidence="1">
    <location>
        <begin position="796"/>
        <end position="806"/>
    </location>
</feature>
<feature type="region of interest" description="Disordered" evidence="1">
    <location>
        <begin position="402"/>
        <end position="499"/>
    </location>
</feature>
<reference evidence="2" key="1">
    <citation type="journal article" date="2021" name="Nat. Commun.">
        <title>Genetic determinants of endophytism in the Arabidopsis root mycobiome.</title>
        <authorList>
            <person name="Mesny F."/>
            <person name="Miyauchi S."/>
            <person name="Thiergart T."/>
            <person name="Pickel B."/>
            <person name="Atanasova L."/>
            <person name="Karlsson M."/>
            <person name="Huettel B."/>
            <person name="Barry K.W."/>
            <person name="Haridas S."/>
            <person name="Chen C."/>
            <person name="Bauer D."/>
            <person name="Andreopoulos W."/>
            <person name="Pangilinan J."/>
            <person name="LaButti K."/>
            <person name="Riley R."/>
            <person name="Lipzen A."/>
            <person name="Clum A."/>
            <person name="Drula E."/>
            <person name="Henrissat B."/>
            <person name="Kohler A."/>
            <person name="Grigoriev I.V."/>
            <person name="Martin F.M."/>
            <person name="Hacquard S."/>
        </authorList>
    </citation>
    <scope>NUCLEOTIDE SEQUENCE</scope>
    <source>
        <strain evidence="2">MPI-SDFR-AT-0073</strain>
    </source>
</reference>
<feature type="compositionally biased region" description="Basic residues" evidence="1">
    <location>
        <begin position="119"/>
        <end position="131"/>
    </location>
</feature>
<feature type="compositionally biased region" description="Low complexity" evidence="1">
    <location>
        <begin position="1117"/>
        <end position="1126"/>
    </location>
</feature>
<dbReference type="AlphaFoldDB" id="A0A9P8RM52"/>
<dbReference type="Proteomes" id="UP000758603">
    <property type="component" value="Unassembled WGS sequence"/>
</dbReference>
<feature type="compositionally biased region" description="Basic residues" evidence="1">
    <location>
        <begin position="927"/>
        <end position="939"/>
    </location>
</feature>
<feature type="compositionally biased region" description="Basic and acidic residues" evidence="1">
    <location>
        <begin position="148"/>
        <end position="162"/>
    </location>
</feature>
<feature type="compositionally biased region" description="Polar residues" evidence="1">
    <location>
        <begin position="480"/>
        <end position="499"/>
    </location>
</feature>
<dbReference type="EMBL" id="JAGPXC010000010">
    <property type="protein sequence ID" value="KAH6645760.1"/>
    <property type="molecule type" value="Genomic_DNA"/>
</dbReference>
<feature type="region of interest" description="Disordered" evidence="1">
    <location>
        <begin position="768"/>
        <end position="910"/>
    </location>
</feature>
<organism evidence="2 3">
    <name type="scientific">Truncatella angustata</name>
    <dbReference type="NCBI Taxonomy" id="152316"/>
    <lineage>
        <taxon>Eukaryota</taxon>
        <taxon>Fungi</taxon>
        <taxon>Dikarya</taxon>
        <taxon>Ascomycota</taxon>
        <taxon>Pezizomycotina</taxon>
        <taxon>Sordariomycetes</taxon>
        <taxon>Xylariomycetidae</taxon>
        <taxon>Amphisphaeriales</taxon>
        <taxon>Sporocadaceae</taxon>
        <taxon>Truncatella</taxon>
    </lineage>
</organism>
<feature type="region of interest" description="Disordered" evidence="1">
    <location>
        <begin position="716"/>
        <end position="752"/>
    </location>
</feature>
<feature type="compositionally biased region" description="Polar residues" evidence="1">
    <location>
        <begin position="716"/>
        <end position="726"/>
    </location>
</feature>
<evidence type="ECO:0000256" key="1">
    <source>
        <dbReference type="SAM" id="MobiDB-lite"/>
    </source>
</evidence>
<evidence type="ECO:0000313" key="3">
    <source>
        <dbReference type="Proteomes" id="UP000758603"/>
    </source>
</evidence>
<gene>
    <name evidence="2" type="ORF">BKA67DRAFT_668433</name>
</gene>
<sequence length="1254" mass="140950">MVPCAQQILTRIYTGSGLRPGPPHPREHGLLMADISYALILGAYRQPTPELLRLYTSMFLCELRVVKLDTMFALKQNHGRYPFASKTKLSHGLQPLSPMPSSQTNPESNLISASAKSYKAPKTRSSRRHRDYPKVEGGWNEADDTDDTDSKVVSESSLHQHQELPLGDSSPSNATESYVTHEIPGTGTFRGTQVEEHKDIEILETLHELRNVLLTSPPSKRFPDEDFWTVCNDKITQKLKQPEFENWSHLKKWVHRATNKQRARIHAPRLMGGSKKQALIHDWVICWAYWELLVHAAKYRDSVVEVFGRGKLLQMLRKKFSVAESETSFMPFIINERLWEGMLRREARLHQPYRKTRHISQCSEESDLADYADEDIERSDNDGNPPADDIDAIPSIEVLQAASSDDGDTYHSNGNISSSMMERKAGPEVQYTPRTLLHTLKTFEEEGKRRGTFRKLEEHRPLDGDSPSANSDTEHALTDAGTNPGLTTPANTLTTSQDGSGKQAFAEIIGCSASTDLAFTKSDDRPARTGKSSQFNDAYVREFGRPGREATAPEIRLENRDFARRQATRKRSSFLPVHVEQLQASVVSHRTPLVRTDNVGGALHKTFVNSELPVEINLGARGQENNNHSRPIVVTTRVSGLPKPPALYSGARKNVQAPFRNDHVNHSGVSQALADDDKDDDKNIGSTMPSHEAYTMTHAQGRPGPIVRQPLHQFPSTTFKNTSSLALGQPPTRNYADRASVDKSAPKEASASFSKTTVITTFDNTRGAKVTTEQTATNDRDQQGRIVAPISDNMPKKRKRSKRRSQAKTQAVEQPSDAKSNELLKILQSRPILTTRRGDDDDDQQRRDQKRKRNESGSEQLTQDPDDADNPRKTKKAKSADKKQRPKTTEQPMSEAHAQHSQGAGVPVSRMYPAGEEDFANRQCTIKSKHHKKAKRKVNKSGQDSTITHDLSRPDPLQPLPTAPDPGRLHNSEQHGIEQLVHRRKMTCTQSSPLGRSIRNRTGEGNTESLLQVIPPQQERPKSHTSNRADQYLDQLNTSSNQKQVVSFDALKYRDSRPFHKVTNPRSSINKPVQHVDHHGSWSPQERPNTTHWQSSPCVRQQHKRMYAQGLPQKSNRSGSWGSGRRIPNTATSKASSSLFVSPDTAQRMMSTMSSSKQPYRSRKKKTQYHGTQNHEQKTSQSAHVRSATVETDMLSNSAPTPDPRHVFGKVTKMERNMERLEERLGGRFEERLEQRLGSIARNIVTQYLTSMVN</sequence>
<feature type="compositionally biased region" description="Basic and acidic residues" evidence="1">
    <location>
        <begin position="441"/>
        <end position="463"/>
    </location>
</feature>
<feature type="compositionally biased region" description="Basic and acidic residues" evidence="1">
    <location>
        <begin position="967"/>
        <end position="976"/>
    </location>
</feature>
<name>A0A9P8RM52_9PEZI</name>
<accession>A0A9P8RM52</accession>
<feature type="compositionally biased region" description="Polar residues" evidence="1">
    <location>
        <begin position="410"/>
        <end position="420"/>
    </location>
</feature>
<feature type="compositionally biased region" description="Polar residues" evidence="1">
    <location>
        <begin position="1082"/>
        <end position="1099"/>
    </location>
</feature>
<feature type="compositionally biased region" description="Basic and acidic residues" evidence="1">
    <location>
        <begin position="735"/>
        <end position="746"/>
    </location>
</feature>
<dbReference type="RefSeq" id="XP_045952274.1">
    <property type="nucleotide sequence ID" value="XM_046108637.1"/>
</dbReference>
<feature type="region of interest" description="Disordered" evidence="1">
    <location>
        <begin position="90"/>
        <end position="194"/>
    </location>
</feature>
<feature type="compositionally biased region" description="Polar residues" evidence="1">
    <location>
        <begin position="1129"/>
        <end position="1159"/>
    </location>
</feature>
<evidence type="ECO:0000313" key="2">
    <source>
        <dbReference type="EMBL" id="KAH6645760.1"/>
    </source>
</evidence>
<feature type="region of interest" description="Disordered" evidence="1">
    <location>
        <begin position="926"/>
        <end position="1027"/>
    </location>
</feature>
<proteinExistence type="predicted"/>
<feature type="compositionally biased region" description="Polar residues" evidence="1">
    <location>
        <begin position="169"/>
        <end position="178"/>
    </location>
</feature>
<keyword evidence="3" id="KW-1185">Reference proteome</keyword>
<feature type="compositionally biased region" description="Basic and acidic residues" evidence="1">
    <location>
        <begin position="836"/>
        <end position="847"/>
    </location>
</feature>
<feature type="compositionally biased region" description="Polar residues" evidence="1">
    <location>
        <begin position="99"/>
        <end position="115"/>
    </location>
</feature>